<dbReference type="RefSeq" id="XP_066832838.1">
    <property type="nucleotide sequence ID" value="XM_066976284.1"/>
</dbReference>
<feature type="signal peptide" evidence="12">
    <location>
        <begin position="1"/>
        <end position="17"/>
    </location>
</feature>
<dbReference type="PANTHER" id="PTHR47966">
    <property type="entry name" value="BETA-SITE APP-CLEAVING ENZYME, ISOFORM A-RELATED"/>
    <property type="match status" value="1"/>
</dbReference>
<organism evidence="14 15">
    <name type="scientific">Lodderomyces beijingensis</name>
    <dbReference type="NCBI Taxonomy" id="1775926"/>
    <lineage>
        <taxon>Eukaryota</taxon>
        <taxon>Fungi</taxon>
        <taxon>Dikarya</taxon>
        <taxon>Ascomycota</taxon>
        <taxon>Saccharomycotina</taxon>
        <taxon>Pichiomycetes</taxon>
        <taxon>Debaryomycetaceae</taxon>
        <taxon>Candida/Lodderomyces clade</taxon>
        <taxon>Lodderomyces</taxon>
    </lineage>
</organism>
<evidence type="ECO:0000256" key="3">
    <source>
        <dbReference type="ARBA" id="ARBA00007447"/>
    </source>
</evidence>
<dbReference type="InterPro" id="IPR033876">
    <property type="entry name" value="SAP-like"/>
</dbReference>
<keyword evidence="15" id="KW-1185">Reference proteome</keyword>
<evidence type="ECO:0000256" key="4">
    <source>
        <dbReference type="ARBA" id="ARBA00013207"/>
    </source>
</evidence>
<keyword evidence="10" id="KW-0865">Zymogen</keyword>
<dbReference type="InterPro" id="IPR033121">
    <property type="entry name" value="PEPTIDASE_A1"/>
</dbReference>
<dbReference type="Gene3D" id="2.40.70.10">
    <property type="entry name" value="Acid Proteases"/>
    <property type="match status" value="2"/>
</dbReference>
<dbReference type="SUPFAM" id="SSF50630">
    <property type="entry name" value="Acid proteases"/>
    <property type="match status" value="1"/>
</dbReference>
<name>A0ABP0ZW05_9ASCO</name>
<keyword evidence="7 12" id="KW-0732">Signal</keyword>
<evidence type="ECO:0000256" key="2">
    <source>
        <dbReference type="ARBA" id="ARBA00004613"/>
    </source>
</evidence>
<accession>A0ABP0ZW05</accession>
<evidence type="ECO:0000313" key="14">
    <source>
        <dbReference type="EMBL" id="CAK9442157.1"/>
    </source>
</evidence>
<evidence type="ECO:0000256" key="11">
    <source>
        <dbReference type="ARBA" id="ARBA00023157"/>
    </source>
</evidence>
<evidence type="ECO:0000256" key="8">
    <source>
        <dbReference type="ARBA" id="ARBA00022750"/>
    </source>
</evidence>
<evidence type="ECO:0000259" key="13">
    <source>
        <dbReference type="PROSITE" id="PS51767"/>
    </source>
</evidence>
<sequence length="378" mass="41461">MLKIWLIASVLASSVYGAPSNKRSPKTLSLPFDVVKNNTSSSTTNASKRDKTVPIYPDMLGLQYLVTVQVGSNKQTIQVGIDTGSSDFWVPGDNVECNGMYSCTGGGTFNPKTSTTFHNLSKVIDAAYLDGHNAIGWYGKDDYWFEDGTKLPQFQFGVMDKDGRPSGLLGLGYNFTEATTDHSTYPNFPFALKDAGIVDKAAYSLYLNSAQAEDGNLLFGGIDKAKYSGEMKVLDVVHYRWLGVELGSITTARGKNFTVNTPVYLDSGTTYMTMTPDILKQVYENEGLDENGTADCDKINKAGSTTFNFGELEIKVPNSELYSGEETCKINIDESSVSNMFGDIFLRSAYVAYNLDTNKIGLAQVKYTDDSSVVDFWF</sequence>
<proteinExistence type="inferred from homology"/>
<keyword evidence="6" id="KW-0645">Protease</keyword>
<dbReference type="CDD" id="cd05474">
    <property type="entry name" value="SAP_like"/>
    <property type="match status" value="1"/>
</dbReference>
<dbReference type="PRINTS" id="PR00792">
    <property type="entry name" value="PEPSIN"/>
</dbReference>
<dbReference type="PANTHER" id="PTHR47966:SF65">
    <property type="entry name" value="ASPARTIC-TYPE ENDOPEPTIDASE"/>
    <property type="match status" value="1"/>
</dbReference>
<dbReference type="InterPro" id="IPR001461">
    <property type="entry name" value="Aspartic_peptidase_A1"/>
</dbReference>
<keyword evidence="8" id="KW-0064">Aspartyl protease</keyword>
<dbReference type="EC" id="3.4.23.24" evidence="4"/>
<gene>
    <name evidence="14" type="ORF">LODBEIA_P59000</name>
</gene>
<dbReference type="Pfam" id="PF00026">
    <property type="entry name" value="Asp"/>
    <property type="match status" value="1"/>
</dbReference>
<keyword evidence="9" id="KW-0378">Hydrolase</keyword>
<dbReference type="InterPro" id="IPR021109">
    <property type="entry name" value="Peptidase_aspartic_dom_sf"/>
</dbReference>
<keyword evidence="11" id="KW-1015">Disulfide bond</keyword>
<dbReference type="Proteomes" id="UP001497383">
    <property type="component" value="Chromosome 8"/>
</dbReference>
<feature type="chain" id="PRO_5045083372" description="candidapepsin" evidence="12">
    <location>
        <begin position="18"/>
        <end position="378"/>
    </location>
</feature>
<keyword evidence="5" id="KW-0964">Secreted</keyword>
<evidence type="ECO:0000256" key="10">
    <source>
        <dbReference type="ARBA" id="ARBA00023145"/>
    </source>
</evidence>
<comment type="catalytic activity">
    <reaction evidence="1">
        <text>Preferential cleavage at the carboxyl of hydrophobic amino acids, but fails to cleave 15-Leu-|-Tyr-16, 16-Tyr-|-Leu-17 and 24-Phe-|-Phe-25 of insulin B chain. Activates trypsinogen, and degrades keratin.</text>
        <dbReference type="EC" id="3.4.23.24"/>
    </reaction>
</comment>
<dbReference type="GeneID" id="92211096"/>
<evidence type="ECO:0000313" key="15">
    <source>
        <dbReference type="Proteomes" id="UP001497383"/>
    </source>
</evidence>
<reference evidence="14 15" key="1">
    <citation type="submission" date="2024-03" db="EMBL/GenBank/DDBJ databases">
        <authorList>
            <person name="Brejova B."/>
        </authorList>
    </citation>
    <scope>NUCLEOTIDE SEQUENCE [LARGE SCALE GENOMIC DNA]</scope>
    <source>
        <strain evidence="14 15">CBS 14171</strain>
    </source>
</reference>
<dbReference type="EMBL" id="OZ022412">
    <property type="protein sequence ID" value="CAK9442157.1"/>
    <property type="molecule type" value="Genomic_DNA"/>
</dbReference>
<evidence type="ECO:0000256" key="12">
    <source>
        <dbReference type="SAM" id="SignalP"/>
    </source>
</evidence>
<evidence type="ECO:0000256" key="6">
    <source>
        <dbReference type="ARBA" id="ARBA00022670"/>
    </source>
</evidence>
<evidence type="ECO:0000256" key="7">
    <source>
        <dbReference type="ARBA" id="ARBA00022729"/>
    </source>
</evidence>
<evidence type="ECO:0000256" key="5">
    <source>
        <dbReference type="ARBA" id="ARBA00022525"/>
    </source>
</evidence>
<protein>
    <recommendedName>
        <fullName evidence="4">candidapepsin</fullName>
        <ecNumber evidence="4">3.4.23.24</ecNumber>
    </recommendedName>
</protein>
<evidence type="ECO:0000256" key="9">
    <source>
        <dbReference type="ARBA" id="ARBA00022801"/>
    </source>
</evidence>
<feature type="domain" description="Peptidase A1" evidence="13">
    <location>
        <begin position="64"/>
        <end position="363"/>
    </location>
</feature>
<evidence type="ECO:0000256" key="1">
    <source>
        <dbReference type="ARBA" id="ARBA00001675"/>
    </source>
</evidence>
<dbReference type="PROSITE" id="PS51767">
    <property type="entry name" value="PEPTIDASE_A1"/>
    <property type="match status" value="1"/>
</dbReference>
<comment type="subcellular location">
    <subcellularLocation>
        <location evidence="2">Secreted</location>
    </subcellularLocation>
</comment>
<comment type="similarity">
    <text evidence="3">Belongs to the peptidase A1 family.</text>
</comment>